<sequence length="249" mass="28213">MKTIVRKRLVGNIPVLEVVAEKLRGNKLPLIIYYHGWQINKTLMLTQARKLAAEGLRVVLPDAPNHGERAREISPIPSLTFWNSIHGNLFEFDYIVAYFQSRDLADERLAVGGISMGGMTTTALLTQHPEIQAAACVMGTPSLIHYRDRIMGHAQTLNFHLPKDYRALTQWLELYDLSLNPERLANRPLFIWHGDEDERVPIEPVQAFVADNPAANIEAHFTKAGHLVDIATMDLVTDFFCRFFQGKLI</sequence>
<keyword evidence="1" id="KW-0378">Hydrolase</keyword>
<dbReference type="PANTHER" id="PTHR22946">
    <property type="entry name" value="DIENELACTONE HYDROLASE DOMAIN-CONTAINING PROTEIN-RELATED"/>
    <property type="match status" value="1"/>
</dbReference>
<feature type="domain" description="Peptidase S9 prolyl oligopeptidase catalytic" evidence="2">
    <location>
        <begin position="97"/>
        <end position="210"/>
    </location>
</feature>
<dbReference type="AlphaFoldDB" id="A0A347WJ41"/>
<dbReference type="GO" id="GO:0052689">
    <property type="term" value="F:carboxylic ester hydrolase activity"/>
    <property type="evidence" value="ECO:0007669"/>
    <property type="project" value="UniProtKB-ARBA"/>
</dbReference>
<organism evidence="3 4">
    <name type="scientific">Suicoccus acidiformans</name>
    <dbReference type="NCBI Taxonomy" id="2036206"/>
    <lineage>
        <taxon>Bacteria</taxon>
        <taxon>Bacillati</taxon>
        <taxon>Bacillota</taxon>
        <taxon>Bacilli</taxon>
        <taxon>Lactobacillales</taxon>
        <taxon>Aerococcaceae</taxon>
        <taxon>Suicoccus</taxon>
    </lineage>
</organism>
<evidence type="ECO:0000313" key="4">
    <source>
        <dbReference type="Proteomes" id="UP000263232"/>
    </source>
</evidence>
<protein>
    <submittedName>
        <fullName evidence="3">Esterase</fullName>
    </submittedName>
</protein>
<dbReference type="PANTHER" id="PTHR22946:SF9">
    <property type="entry name" value="POLYKETIDE TRANSFERASE AF380"/>
    <property type="match status" value="1"/>
</dbReference>
<reference evidence="3 4" key="1">
    <citation type="submission" date="2017-09" db="EMBL/GenBank/DDBJ databases">
        <title>Complete genome sequence of Oxytococcus suis strain ZY16052.</title>
        <authorList>
            <person name="Li F."/>
        </authorList>
    </citation>
    <scope>NUCLEOTIDE SEQUENCE [LARGE SCALE GENOMIC DNA]</scope>
    <source>
        <strain evidence="3 4">ZY16052</strain>
    </source>
</reference>
<dbReference type="Proteomes" id="UP000263232">
    <property type="component" value="Chromosome"/>
</dbReference>
<dbReference type="GO" id="GO:0006508">
    <property type="term" value="P:proteolysis"/>
    <property type="evidence" value="ECO:0007669"/>
    <property type="project" value="InterPro"/>
</dbReference>
<dbReference type="InterPro" id="IPR029058">
    <property type="entry name" value="AB_hydrolase_fold"/>
</dbReference>
<name>A0A347WJ41_9LACT</name>
<dbReference type="RefSeq" id="WP_118990014.1">
    <property type="nucleotide sequence ID" value="NZ_CP023434.1"/>
</dbReference>
<accession>A0A347WJ41</accession>
<dbReference type="Gene3D" id="3.40.50.1820">
    <property type="entry name" value="alpha/beta hydrolase"/>
    <property type="match status" value="1"/>
</dbReference>
<dbReference type="InterPro" id="IPR050261">
    <property type="entry name" value="FrsA_esterase"/>
</dbReference>
<evidence type="ECO:0000256" key="1">
    <source>
        <dbReference type="ARBA" id="ARBA00022801"/>
    </source>
</evidence>
<dbReference type="InterPro" id="IPR001375">
    <property type="entry name" value="Peptidase_S9_cat"/>
</dbReference>
<dbReference type="SUPFAM" id="SSF53474">
    <property type="entry name" value="alpha/beta-Hydrolases"/>
    <property type="match status" value="1"/>
</dbReference>
<dbReference type="KEGG" id="abae:CL176_03105"/>
<evidence type="ECO:0000313" key="3">
    <source>
        <dbReference type="EMBL" id="AXY25098.1"/>
    </source>
</evidence>
<dbReference type="OrthoDB" id="31158at2"/>
<evidence type="ECO:0000259" key="2">
    <source>
        <dbReference type="Pfam" id="PF00326"/>
    </source>
</evidence>
<keyword evidence="4" id="KW-1185">Reference proteome</keyword>
<dbReference type="EMBL" id="CP023434">
    <property type="protein sequence ID" value="AXY25098.1"/>
    <property type="molecule type" value="Genomic_DNA"/>
</dbReference>
<gene>
    <name evidence="3" type="ORF">CL176_03105</name>
</gene>
<dbReference type="Pfam" id="PF00326">
    <property type="entry name" value="Peptidase_S9"/>
    <property type="match status" value="1"/>
</dbReference>
<dbReference type="GO" id="GO:0008236">
    <property type="term" value="F:serine-type peptidase activity"/>
    <property type="evidence" value="ECO:0007669"/>
    <property type="project" value="InterPro"/>
</dbReference>
<proteinExistence type="predicted"/>